<proteinExistence type="predicted"/>
<reference evidence="2" key="1">
    <citation type="submission" date="2018-02" db="EMBL/GenBank/DDBJ databases">
        <authorList>
            <person name="Hausmann B."/>
        </authorList>
    </citation>
    <scope>NUCLEOTIDE SEQUENCE [LARGE SCALE GENOMIC DNA]</scope>
    <source>
        <strain evidence="2">Peat soil MAG SbA1</strain>
    </source>
</reference>
<gene>
    <name evidence="1" type="ORF">SBA1_1390008</name>
</gene>
<evidence type="ECO:0000313" key="1">
    <source>
        <dbReference type="EMBL" id="SPF35104.1"/>
    </source>
</evidence>
<sequence>MVTGFLGGVGRQKAKPDAYGFVESLSAFYGVEQVRAKLRIGWAFRFPAFLLWATVAAGAQGPRGLAVVDVSPIPGQHNQGGGLAVRVPVKCSPGGELFLEFVGGGVEPGVSVVSEDRQHIFRFDLTRGIGLEKAVLEDFAPGSSHDLFLLFSHLASGNTTPRGPVDHLIVRVKEGASTSVTKLDLGSGFELRQIALLGSDHFVVSGFLSGQRLHPESFTAIFDASGQFLQKLTLTGDLNVESQSPNVTGKNPSDPAEMARAETTAVGWLESSSLQTADDGSVYLARSDPQGPVFIISPGGAVQRVMLSAPETGADLSSVKIAGGKIAAEYNVPGPAEEHRKHLLTVTDLSTGQLLDTVAYQGSEFTGVGLVCYRSQSFEFLTYGTDGKLKVVRAVSH</sequence>
<name>A0A2U3K5Y9_9BACT</name>
<dbReference type="AlphaFoldDB" id="A0A2U3K5Y9"/>
<accession>A0A2U3K5Y9</accession>
<protein>
    <submittedName>
        <fullName evidence="1">Uncharacterized protein</fullName>
    </submittedName>
</protein>
<organism evidence="1 2">
    <name type="scientific">Candidatus Sulfotelmatobacter kueseliae</name>
    <dbReference type="NCBI Taxonomy" id="2042962"/>
    <lineage>
        <taxon>Bacteria</taxon>
        <taxon>Pseudomonadati</taxon>
        <taxon>Acidobacteriota</taxon>
        <taxon>Terriglobia</taxon>
        <taxon>Terriglobales</taxon>
        <taxon>Candidatus Korobacteraceae</taxon>
        <taxon>Candidatus Sulfotelmatobacter</taxon>
    </lineage>
</organism>
<dbReference type="Proteomes" id="UP000238701">
    <property type="component" value="Unassembled WGS sequence"/>
</dbReference>
<dbReference type="EMBL" id="OMOD01000045">
    <property type="protein sequence ID" value="SPF35104.1"/>
    <property type="molecule type" value="Genomic_DNA"/>
</dbReference>
<evidence type="ECO:0000313" key="2">
    <source>
        <dbReference type="Proteomes" id="UP000238701"/>
    </source>
</evidence>